<evidence type="ECO:0008006" key="4">
    <source>
        <dbReference type="Google" id="ProtNLM"/>
    </source>
</evidence>
<dbReference type="RefSeq" id="WP_190564808.1">
    <property type="nucleotide sequence ID" value="NZ_JACJQU010000028.1"/>
</dbReference>
<reference evidence="3" key="1">
    <citation type="journal article" date="2020" name="ISME J.">
        <title>Comparative genomics reveals insights into cyanobacterial evolution and habitat adaptation.</title>
        <authorList>
            <person name="Chen M.Y."/>
            <person name="Teng W.K."/>
            <person name="Zhao L."/>
            <person name="Hu C.X."/>
            <person name="Zhou Y.K."/>
            <person name="Han B.P."/>
            <person name="Song L.R."/>
            <person name="Shu W.S."/>
        </authorList>
    </citation>
    <scope>NUCLEOTIDE SEQUENCE [LARGE SCALE GENOMIC DNA]</scope>
    <source>
        <strain evidence="3">FACHB-251</strain>
    </source>
</reference>
<dbReference type="AlphaFoldDB" id="A0A926WL70"/>
<dbReference type="SUPFAM" id="SSF110849">
    <property type="entry name" value="ParB/Sulfiredoxin"/>
    <property type="match status" value="1"/>
</dbReference>
<keyword evidence="3" id="KW-1185">Reference proteome</keyword>
<gene>
    <name evidence="2" type="ORF">H6G06_25195</name>
</gene>
<dbReference type="EMBL" id="JACJQU010000028">
    <property type="protein sequence ID" value="MBD2296688.1"/>
    <property type="molecule type" value="Genomic_DNA"/>
</dbReference>
<protein>
    <recommendedName>
        <fullName evidence="4">Rho termination factor N-terminal domain-containing protein</fullName>
    </recommendedName>
</protein>
<feature type="coiled-coil region" evidence="1">
    <location>
        <begin position="170"/>
        <end position="197"/>
    </location>
</feature>
<proteinExistence type="predicted"/>
<dbReference type="Proteomes" id="UP000662185">
    <property type="component" value="Unassembled WGS sequence"/>
</dbReference>
<sequence>MDISERRARIREILGLQAISHGQVYTCQIAIPVNEQKNISSDRLQIIEDSLIQHKSNLIPLIVRRTEAYSEDEEFEVVYGADWCLVAKELDIEKLWVWVFDMTDEQAVAAKEEMQQLMDINNNIPEVFPSNTDKKQSDKQIEEKQINELYSQIAYLTKHIEKISKFLKEIEVIFRKVEQLDTSIKKLELQKNQAIKIDDSTIQQLTESIKAIVEDSVIKKNKTKSSLSTLTKVQLKEMAKKQGIIVTTKMNKNDIISALEKSEDS</sequence>
<dbReference type="Gene3D" id="3.90.1530.10">
    <property type="entry name" value="Conserved hypothetical protein from pyrococcus furiosus pfu- 392566-001, ParB domain"/>
    <property type="match status" value="1"/>
</dbReference>
<accession>A0A926WL70</accession>
<comment type="caution">
    <text evidence="2">The sequence shown here is derived from an EMBL/GenBank/DDBJ whole genome shotgun (WGS) entry which is preliminary data.</text>
</comment>
<keyword evidence="1" id="KW-0175">Coiled coil</keyword>
<dbReference type="InterPro" id="IPR036086">
    <property type="entry name" value="ParB/Sulfiredoxin_sf"/>
</dbReference>
<evidence type="ECO:0000256" key="1">
    <source>
        <dbReference type="SAM" id="Coils"/>
    </source>
</evidence>
<evidence type="ECO:0000313" key="3">
    <source>
        <dbReference type="Proteomes" id="UP000662185"/>
    </source>
</evidence>
<evidence type="ECO:0000313" key="2">
    <source>
        <dbReference type="EMBL" id="MBD2296688.1"/>
    </source>
</evidence>
<name>A0A926WL70_9NOST</name>
<organism evidence="2 3">
    <name type="scientific">Anabaena sphaerica FACHB-251</name>
    <dbReference type="NCBI Taxonomy" id="2692883"/>
    <lineage>
        <taxon>Bacteria</taxon>
        <taxon>Bacillati</taxon>
        <taxon>Cyanobacteriota</taxon>
        <taxon>Cyanophyceae</taxon>
        <taxon>Nostocales</taxon>
        <taxon>Nostocaceae</taxon>
        <taxon>Anabaena</taxon>
    </lineage>
</organism>